<dbReference type="STRING" id="68775.A0A5C3LLU5"/>
<reference evidence="2 3" key="1">
    <citation type="journal article" date="2019" name="Nat. Ecol. Evol.">
        <title>Megaphylogeny resolves global patterns of mushroom evolution.</title>
        <authorList>
            <person name="Varga T."/>
            <person name="Krizsan K."/>
            <person name="Foldi C."/>
            <person name="Dima B."/>
            <person name="Sanchez-Garcia M."/>
            <person name="Sanchez-Ramirez S."/>
            <person name="Szollosi G.J."/>
            <person name="Szarkandi J.G."/>
            <person name="Papp V."/>
            <person name="Albert L."/>
            <person name="Andreopoulos W."/>
            <person name="Angelini C."/>
            <person name="Antonin V."/>
            <person name="Barry K.W."/>
            <person name="Bougher N.L."/>
            <person name="Buchanan P."/>
            <person name="Buyck B."/>
            <person name="Bense V."/>
            <person name="Catcheside P."/>
            <person name="Chovatia M."/>
            <person name="Cooper J."/>
            <person name="Damon W."/>
            <person name="Desjardin D."/>
            <person name="Finy P."/>
            <person name="Geml J."/>
            <person name="Haridas S."/>
            <person name="Hughes K."/>
            <person name="Justo A."/>
            <person name="Karasinski D."/>
            <person name="Kautmanova I."/>
            <person name="Kiss B."/>
            <person name="Kocsube S."/>
            <person name="Kotiranta H."/>
            <person name="LaButti K.M."/>
            <person name="Lechner B.E."/>
            <person name="Liimatainen K."/>
            <person name="Lipzen A."/>
            <person name="Lukacs Z."/>
            <person name="Mihaltcheva S."/>
            <person name="Morgado L.N."/>
            <person name="Niskanen T."/>
            <person name="Noordeloos M.E."/>
            <person name="Ohm R.A."/>
            <person name="Ortiz-Santana B."/>
            <person name="Ovrebo C."/>
            <person name="Racz N."/>
            <person name="Riley R."/>
            <person name="Savchenko A."/>
            <person name="Shiryaev A."/>
            <person name="Soop K."/>
            <person name="Spirin V."/>
            <person name="Szebenyi C."/>
            <person name="Tomsovsky M."/>
            <person name="Tulloss R.E."/>
            <person name="Uehling J."/>
            <person name="Grigoriev I.V."/>
            <person name="Vagvolgyi C."/>
            <person name="Papp T."/>
            <person name="Martin F.M."/>
            <person name="Miettinen O."/>
            <person name="Hibbett D.S."/>
            <person name="Nagy L.G."/>
        </authorList>
    </citation>
    <scope>NUCLEOTIDE SEQUENCE [LARGE SCALE GENOMIC DNA]</scope>
    <source>
        <strain evidence="2 3">CBS 166.37</strain>
    </source>
</reference>
<evidence type="ECO:0000313" key="2">
    <source>
        <dbReference type="EMBL" id="TFK33517.1"/>
    </source>
</evidence>
<dbReference type="EMBL" id="ML213647">
    <property type="protein sequence ID" value="TFK33517.1"/>
    <property type="molecule type" value="Genomic_DNA"/>
</dbReference>
<dbReference type="OrthoDB" id="3250682at2759"/>
<feature type="transmembrane region" description="Helical" evidence="1">
    <location>
        <begin position="204"/>
        <end position="227"/>
    </location>
</feature>
<keyword evidence="1" id="KW-1133">Transmembrane helix</keyword>
<name>A0A5C3LLU5_9AGAR</name>
<keyword evidence="1" id="KW-0812">Transmembrane</keyword>
<dbReference type="AlphaFoldDB" id="A0A5C3LLU5"/>
<sequence length="325" mass="36144">MQISLVAISLATVCVEWCLYGLFFALFCASMYALILRQRSFSAQPKLRQVSSSLMPLILSSVLIFIFVTADVIFVFIRLFQAFMWYKNGSAPLEFYANLSQPTEVAKGFIIATAVVIADAMIIYRLWIVWSYNNAIIIFPTITLFGATVCGIGTTYQLTRYDMGENIFNSQTGRWITSLSCIAGRIIKINQKSISYGGASLTSIVAIIIESAAIYTTWTTFFFISYLSKSNLQFIGADCWSVISGISFMLINVRVALGWAQSGRNEPIRENSPPEFIGMNSFFNKSFSNESVQNLVLIRTPSDQPSQNTGELLGIFVSPMPSLSD</sequence>
<feature type="transmembrane region" description="Helical" evidence="1">
    <location>
        <begin position="239"/>
        <end position="260"/>
    </location>
</feature>
<evidence type="ECO:0000313" key="3">
    <source>
        <dbReference type="Proteomes" id="UP000308652"/>
    </source>
</evidence>
<feature type="transmembrane region" description="Helical" evidence="1">
    <location>
        <begin position="6"/>
        <end position="36"/>
    </location>
</feature>
<proteinExistence type="predicted"/>
<gene>
    <name evidence="2" type="ORF">BDQ12DRAFT_700743</name>
</gene>
<feature type="transmembrane region" description="Helical" evidence="1">
    <location>
        <begin position="57"/>
        <end position="85"/>
    </location>
</feature>
<keyword evidence="3" id="KW-1185">Reference proteome</keyword>
<feature type="transmembrane region" description="Helical" evidence="1">
    <location>
        <begin position="105"/>
        <end position="124"/>
    </location>
</feature>
<evidence type="ECO:0000256" key="1">
    <source>
        <dbReference type="SAM" id="Phobius"/>
    </source>
</evidence>
<organism evidence="2 3">
    <name type="scientific">Crucibulum laeve</name>
    <dbReference type="NCBI Taxonomy" id="68775"/>
    <lineage>
        <taxon>Eukaryota</taxon>
        <taxon>Fungi</taxon>
        <taxon>Dikarya</taxon>
        <taxon>Basidiomycota</taxon>
        <taxon>Agaricomycotina</taxon>
        <taxon>Agaricomycetes</taxon>
        <taxon>Agaricomycetidae</taxon>
        <taxon>Agaricales</taxon>
        <taxon>Agaricineae</taxon>
        <taxon>Nidulariaceae</taxon>
        <taxon>Crucibulum</taxon>
    </lineage>
</organism>
<protein>
    <submittedName>
        <fullName evidence="2">Uncharacterized protein</fullName>
    </submittedName>
</protein>
<accession>A0A5C3LLU5</accession>
<dbReference type="Proteomes" id="UP000308652">
    <property type="component" value="Unassembled WGS sequence"/>
</dbReference>
<feature type="transmembrane region" description="Helical" evidence="1">
    <location>
        <begin position="136"/>
        <end position="156"/>
    </location>
</feature>
<keyword evidence="1" id="KW-0472">Membrane</keyword>